<dbReference type="OrthoDB" id="419355at2759"/>
<dbReference type="Proteomes" id="UP000601435">
    <property type="component" value="Unassembled WGS sequence"/>
</dbReference>
<evidence type="ECO:0000256" key="1">
    <source>
        <dbReference type="SAM" id="Phobius"/>
    </source>
</evidence>
<keyword evidence="1" id="KW-0472">Membrane</keyword>
<proteinExistence type="predicted"/>
<comment type="caution">
    <text evidence="2">The sequence shown here is derived from an EMBL/GenBank/DDBJ whole genome shotgun (WGS) entry which is preliminary data.</text>
</comment>
<keyword evidence="1" id="KW-1133">Transmembrane helix</keyword>
<dbReference type="AlphaFoldDB" id="A0A812N429"/>
<sequence length="64" mass="6995">MDGSMALSEPSSWWNVWAKPADEVLSATSFATFLLLCTLGLTRAMLGLALWLGMFPFLMVSIVV</sequence>
<dbReference type="EMBL" id="CAJNJA010012076">
    <property type="protein sequence ID" value="CAE7287869.1"/>
    <property type="molecule type" value="Genomic_DNA"/>
</dbReference>
<organism evidence="2 3">
    <name type="scientific">Symbiodinium necroappetens</name>
    <dbReference type="NCBI Taxonomy" id="1628268"/>
    <lineage>
        <taxon>Eukaryota</taxon>
        <taxon>Sar</taxon>
        <taxon>Alveolata</taxon>
        <taxon>Dinophyceae</taxon>
        <taxon>Suessiales</taxon>
        <taxon>Symbiodiniaceae</taxon>
        <taxon>Symbiodinium</taxon>
    </lineage>
</organism>
<gene>
    <name evidence="2" type="ORF">SNEC2469_LOCUS7040</name>
</gene>
<evidence type="ECO:0000313" key="3">
    <source>
        <dbReference type="Proteomes" id="UP000601435"/>
    </source>
</evidence>
<reference evidence="2" key="1">
    <citation type="submission" date="2021-02" db="EMBL/GenBank/DDBJ databases">
        <authorList>
            <person name="Dougan E. K."/>
            <person name="Rhodes N."/>
            <person name="Thang M."/>
            <person name="Chan C."/>
        </authorList>
    </citation>
    <scope>NUCLEOTIDE SEQUENCE</scope>
</reference>
<evidence type="ECO:0000313" key="2">
    <source>
        <dbReference type="EMBL" id="CAE7287869.1"/>
    </source>
</evidence>
<keyword evidence="1" id="KW-0812">Transmembrane</keyword>
<name>A0A812N429_9DINO</name>
<protein>
    <submittedName>
        <fullName evidence="2">Uncharacterized protein</fullName>
    </submittedName>
</protein>
<accession>A0A812N429</accession>
<feature type="transmembrane region" description="Helical" evidence="1">
    <location>
        <begin position="46"/>
        <end position="63"/>
    </location>
</feature>
<keyword evidence="3" id="KW-1185">Reference proteome</keyword>